<sequence>ESLGGMVIRRRRRDLHRMQRVLCCGAAAAAPRAPLPAERRHPPARLGERAVAVPRLRLRHALVDVGDRRRHVRRRRRRRELRRPRGVRPRPQVHRRPPGPRSHHRHRLPVLRLPEAPPAGQARAAVRRRDGRRRLDPLCRGLRLRLERPAALGPPRPTAGAVAGVPPVADDEAVGSVGPRLHRRLLQALRRGRDHRVRGRRRHVDEPAGEGHARVLRRPLRRAGLPHVRARQHGDARRAGALRLRHLQRRQLGHRRQRVPRARPPGPRDRTRRLGVLRRERRRRERQVDEGRERGEADLHGPRPRRAPDDHVQQGAEPVHPPDLERHGAAQGGLAAGGGRPVEPRVGDAAVRGPDPVGALVALSQRGPVGRGRPHPLPAADAGELAERRRAERQPVVRRRLREAQGRALRLHDPAVPARAQV</sequence>
<feature type="region of interest" description="Disordered" evidence="1">
    <location>
        <begin position="69"/>
        <end position="107"/>
    </location>
</feature>
<protein>
    <submittedName>
        <fullName evidence="2">Uncharacterized protein</fullName>
    </submittedName>
</protein>
<feature type="compositionally biased region" description="Basic residues" evidence="1">
    <location>
        <begin position="192"/>
        <end position="202"/>
    </location>
</feature>
<organism evidence="2">
    <name type="scientific">uncultured Phycisphaerae bacterium</name>
    <dbReference type="NCBI Taxonomy" id="904963"/>
    <lineage>
        <taxon>Bacteria</taxon>
        <taxon>Pseudomonadati</taxon>
        <taxon>Planctomycetota</taxon>
        <taxon>Phycisphaerae</taxon>
        <taxon>environmental samples</taxon>
    </lineage>
</organism>
<feature type="compositionally biased region" description="Basic and acidic residues" evidence="1">
    <location>
        <begin position="203"/>
        <end position="213"/>
    </location>
</feature>
<feature type="compositionally biased region" description="Basic and acidic residues" evidence="1">
    <location>
        <begin position="385"/>
        <end position="395"/>
    </location>
</feature>
<evidence type="ECO:0000313" key="2">
    <source>
        <dbReference type="EMBL" id="CAA9373964.1"/>
    </source>
</evidence>
<gene>
    <name evidence="2" type="ORF">AVDCRST_MAG64-160</name>
</gene>
<evidence type="ECO:0000256" key="1">
    <source>
        <dbReference type="SAM" id="MobiDB-lite"/>
    </source>
</evidence>
<feature type="compositionally biased region" description="Basic residues" evidence="1">
    <location>
        <begin position="270"/>
        <end position="285"/>
    </location>
</feature>
<feature type="non-terminal residue" evidence="2">
    <location>
        <position position="1"/>
    </location>
</feature>
<reference evidence="2" key="1">
    <citation type="submission" date="2020-02" db="EMBL/GenBank/DDBJ databases">
        <authorList>
            <person name="Meier V. D."/>
        </authorList>
    </citation>
    <scope>NUCLEOTIDE SEQUENCE</scope>
    <source>
        <strain evidence="2">AVDCRST_MAG64</strain>
    </source>
</reference>
<feature type="compositionally biased region" description="Basic residues" evidence="1">
    <location>
        <begin position="243"/>
        <end position="261"/>
    </location>
</feature>
<accession>A0A6J4N028</accession>
<dbReference type="AlphaFoldDB" id="A0A6J4N028"/>
<feature type="compositionally biased region" description="Gly residues" evidence="1">
    <location>
        <begin position="330"/>
        <end position="340"/>
    </location>
</feature>
<name>A0A6J4N028_9BACT</name>
<feature type="region of interest" description="Disordered" evidence="1">
    <location>
        <begin position="192"/>
        <end position="398"/>
    </location>
</feature>
<dbReference type="EMBL" id="CADCUQ010000041">
    <property type="protein sequence ID" value="CAA9373964.1"/>
    <property type="molecule type" value="Genomic_DNA"/>
</dbReference>
<proteinExistence type="predicted"/>
<feature type="compositionally biased region" description="Basic and acidic residues" evidence="1">
    <location>
        <begin position="286"/>
        <end position="312"/>
    </location>
</feature>
<feature type="non-terminal residue" evidence="2">
    <location>
        <position position="422"/>
    </location>
</feature>